<dbReference type="AlphaFoldDB" id="A0A9P4S985"/>
<dbReference type="GO" id="GO:0006338">
    <property type="term" value="P:chromatin remodeling"/>
    <property type="evidence" value="ECO:0007669"/>
    <property type="project" value="TreeGrafter"/>
</dbReference>
<dbReference type="InterPro" id="IPR036188">
    <property type="entry name" value="FAD/NAD-bd_sf"/>
</dbReference>
<dbReference type="PANTHER" id="PTHR10742">
    <property type="entry name" value="FLAVIN MONOAMINE OXIDASE"/>
    <property type="match status" value="1"/>
</dbReference>
<dbReference type="Gene3D" id="3.90.660.10">
    <property type="match status" value="1"/>
</dbReference>
<dbReference type="GO" id="GO:0016491">
    <property type="term" value="F:oxidoreductase activity"/>
    <property type="evidence" value="ECO:0007669"/>
    <property type="project" value="InterPro"/>
</dbReference>
<feature type="domain" description="Amine oxidase" evidence="1">
    <location>
        <begin position="443"/>
        <end position="521"/>
    </location>
</feature>
<name>A0A9P4S985_9PEZI</name>
<dbReference type="Proteomes" id="UP000799429">
    <property type="component" value="Unassembled WGS sequence"/>
</dbReference>
<gene>
    <name evidence="2" type="ORF">M501DRAFT_1017427</name>
</gene>
<keyword evidence="3" id="KW-1185">Reference proteome</keyword>
<dbReference type="SUPFAM" id="SSF54373">
    <property type="entry name" value="FAD-linked reductases, C-terminal domain"/>
    <property type="match status" value="1"/>
</dbReference>
<dbReference type="Gene3D" id="3.50.50.60">
    <property type="entry name" value="FAD/NAD(P)-binding domain"/>
    <property type="match status" value="1"/>
</dbReference>
<reference evidence="2" key="1">
    <citation type="journal article" date="2020" name="Stud. Mycol.">
        <title>101 Dothideomycetes genomes: a test case for predicting lifestyles and emergence of pathogens.</title>
        <authorList>
            <person name="Haridas S."/>
            <person name="Albert R."/>
            <person name="Binder M."/>
            <person name="Bloem J."/>
            <person name="Labutti K."/>
            <person name="Salamov A."/>
            <person name="Andreopoulos B."/>
            <person name="Baker S."/>
            <person name="Barry K."/>
            <person name="Bills G."/>
            <person name="Bluhm B."/>
            <person name="Cannon C."/>
            <person name="Castanera R."/>
            <person name="Culley D."/>
            <person name="Daum C."/>
            <person name="Ezra D."/>
            <person name="Gonzalez J."/>
            <person name="Henrissat B."/>
            <person name="Kuo A."/>
            <person name="Liang C."/>
            <person name="Lipzen A."/>
            <person name="Lutzoni F."/>
            <person name="Magnuson J."/>
            <person name="Mondo S."/>
            <person name="Nolan M."/>
            <person name="Ohm R."/>
            <person name="Pangilinan J."/>
            <person name="Park H.-J."/>
            <person name="Ramirez L."/>
            <person name="Alfaro M."/>
            <person name="Sun H."/>
            <person name="Tritt A."/>
            <person name="Yoshinaga Y."/>
            <person name="Zwiers L.-H."/>
            <person name="Turgeon B."/>
            <person name="Goodwin S."/>
            <person name="Spatafora J."/>
            <person name="Crous P."/>
            <person name="Grigoriev I."/>
        </authorList>
    </citation>
    <scope>NUCLEOTIDE SEQUENCE</scope>
    <source>
        <strain evidence="2">CBS 101060</strain>
    </source>
</reference>
<sequence>MIDRILRKGSRPHVCIVGAGVAGLRCADVLLQHDVKVTIFEARNRVGGRLYQGKVGKHLVDLGPNWIHGTHHNPILDLVKETDTSTHSWDYAEAVFNRMGSLIPDKRATELNEVLWEIIGEAFKYSNKNSISIPVGQSLKEFIEEKLLERYPDSDTRIDNAAETRAILMDMAKWWGSFVGSPFEKQSLKFFWLEETIDGENLFIPGTYEKVLTKIAKPAIEKALLKFDSKVSKITSNNGENDTCIKVKTVNGQIKEFDEVVVTTPLGYLQKNKTLFDPPLPKDLQESIDAPHYGALDKVYVTFKSAFWNTAGLYSHTNGSELTSTLVQHAVPNLTATTTQIHTVPEKLKENSAESWPGFTHWLTPEYALPTNPHHWNQESVNMASFTNGLGHPTLLFYIHEPCSRWLAEKLKSDPAGQQKFLESFFKPYYSLLPGYDESSTDCQPLDFLATQWATDELAGEGSYMNFQIGVEAADKDIERMRYGMPERGIWLAGEHTSPFVAVGTLTGAYWSGEGVAKRILSAYGITSDEDSESSMENTPKL</sequence>
<dbReference type="PRINTS" id="PR00419">
    <property type="entry name" value="ADXRDTASE"/>
</dbReference>
<dbReference type="SUPFAM" id="SSF51905">
    <property type="entry name" value="FAD/NAD(P)-binding domain"/>
    <property type="match status" value="1"/>
</dbReference>
<dbReference type="Pfam" id="PF01593">
    <property type="entry name" value="Amino_oxidase"/>
    <property type="match status" value="2"/>
</dbReference>
<dbReference type="InterPro" id="IPR050281">
    <property type="entry name" value="Flavin_monoamine_oxidase"/>
</dbReference>
<proteinExistence type="predicted"/>
<dbReference type="GO" id="GO:0050660">
    <property type="term" value="F:flavin adenine dinucleotide binding"/>
    <property type="evidence" value="ECO:0007669"/>
    <property type="project" value="TreeGrafter"/>
</dbReference>
<feature type="domain" description="Amine oxidase" evidence="1">
    <location>
        <begin position="21"/>
        <end position="328"/>
    </location>
</feature>
<protein>
    <submittedName>
        <fullName evidence="2">FAD/NAD(P)-binding domain-containing protein</fullName>
    </submittedName>
</protein>
<evidence type="ECO:0000313" key="3">
    <source>
        <dbReference type="Proteomes" id="UP000799429"/>
    </source>
</evidence>
<comment type="caution">
    <text evidence="2">The sequence shown here is derived from an EMBL/GenBank/DDBJ whole genome shotgun (WGS) entry which is preliminary data.</text>
</comment>
<organism evidence="2 3">
    <name type="scientific">Patellaria atrata CBS 101060</name>
    <dbReference type="NCBI Taxonomy" id="1346257"/>
    <lineage>
        <taxon>Eukaryota</taxon>
        <taxon>Fungi</taxon>
        <taxon>Dikarya</taxon>
        <taxon>Ascomycota</taxon>
        <taxon>Pezizomycotina</taxon>
        <taxon>Dothideomycetes</taxon>
        <taxon>Dothideomycetes incertae sedis</taxon>
        <taxon>Patellariales</taxon>
        <taxon>Patellariaceae</taxon>
        <taxon>Patellaria</taxon>
    </lineage>
</organism>
<dbReference type="GO" id="GO:0003682">
    <property type="term" value="F:chromatin binding"/>
    <property type="evidence" value="ECO:0007669"/>
    <property type="project" value="TreeGrafter"/>
</dbReference>
<accession>A0A9P4S985</accession>
<dbReference type="InterPro" id="IPR002937">
    <property type="entry name" value="Amino_oxidase"/>
</dbReference>
<dbReference type="EMBL" id="MU006097">
    <property type="protein sequence ID" value="KAF2838418.1"/>
    <property type="molecule type" value="Genomic_DNA"/>
</dbReference>
<dbReference type="OrthoDB" id="5046242at2759"/>
<evidence type="ECO:0000313" key="2">
    <source>
        <dbReference type="EMBL" id="KAF2838418.1"/>
    </source>
</evidence>
<evidence type="ECO:0000259" key="1">
    <source>
        <dbReference type="Pfam" id="PF01593"/>
    </source>
</evidence>
<dbReference type="PANTHER" id="PTHR10742:SF414">
    <property type="entry name" value="CONTAINING AMINE OXIDASE, PUTATIVE (AFU_ORTHOLOGUE AFUA_3G12150)-RELATED"/>
    <property type="match status" value="1"/>
</dbReference>